<proteinExistence type="inferred from homology"/>
<feature type="transmembrane region" description="Helical" evidence="8">
    <location>
        <begin position="394"/>
        <end position="417"/>
    </location>
</feature>
<feature type="transmembrane region" description="Helical" evidence="8">
    <location>
        <begin position="451"/>
        <end position="472"/>
    </location>
</feature>
<organism evidence="9 10">
    <name type="scientific">Phnomibacter ginsenosidimutans</name>
    <dbReference type="NCBI Taxonomy" id="2676868"/>
    <lineage>
        <taxon>Bacteria</taxon>
        <taxon>Pseudomonadati</taxon>
        <taxon>Bacteroidota</taxon>
        <taxon>Chitinophagia</taxon>
        <taxon>Chitinophagales</taxon>
        <taxon>Chitinophagaceae</taxon>
        <taxon>Phnomibacter</taxon>
    </lineage>
</organism>
<dbReference type="GO" id="GO:0042910">
    <property type="term" value="F:xenobiotic transmembrane transporter activity"/>
    <property type="evidence" value="ECO:0007669"/>
    <property type="project" value="TreeGrafter"/>
</dbReference>
<keyword evidence="4" id="KW-1003">Cell membrane</keyword>
<comment type="similarity">
    <text evidence="2">Belongs to the resistance-nodulation-cell division (RND) (TC 2.A.6) family.</text>
</comment>
<dbReference type="Gene3D" id="3.30.70.1320">
    <property type="entry name" value="Multidrug efflux transporter AcrB pore domain like"/>
    <property type="match status" value="1"/>
</dbReference>
<evidence type="ECO:0000256" key="5">
    <source>
        <dbReference type="ARBA" id="ARBA00022692"/>
    </source>
</evidence>
<evidence type="ECO:0000256" key="6">
    <source>
        <dbReference type="ARBA" id="ARBA00022989"/>
    </source>
</evidence>
<dbReference type="Gene3D" id="3.30.70.1430">
    <property type="entry name" value="Multidrug efflux transporter AcrB pore domain"/>
    <property type="match status" value="2"/>
</dbReference>
<sequence length="1457" mass="160514">MLNAIIQFSIRNKLIVGIMVAALIVAGIIHIQKLPIDALPDITSNQVQVITVSPALAAPEVERLVTFTVEQNCSNIQGITEMRSISRFGLSVVTIVFNDETDIYWARQQVAERLPYIKDEIPPGAGSPIMAPLTTGLGEVYQYIVKAAPGYEGKYSLADLRTIQDWQIRRQLLGTKGVADVSSFGGHLKQYEIAFRAEKLNSMGLSIAEVYNALQKNNQNSGGAYIEKNDQVLFIRTEGLIEDIRQIESIMLKASANGTPVYVRDVATVKEGHAIRYGALVDGSKGEVSGAVVLMLKGANGMDVVNQVKAKMEVIKKSLPEGVLVETFYDRSKMVERSINTVKTNLTEGALIVVLVLVLFLGNLRAGLIVASVIPLAMLFAIIMMNLFGVSGNLMSLGALDFGLIVDGAVIIVEAVLHRLHHKKIPGGVAHLSQEQMNHEVENAAGKMMNAAVFGQVIILIVYLPILALVGIEGKMFKPMAQTVSFALVGAFLLSLTYVPMITSLGISKKISSKVDFSDKFMALVEKSYLPFLQLALRFKKSLMILVVIVFATAIALMTTLGGEFIPELEEGDFAVDTRLLTGSSLTASVEASQKAAAILEARFPEVEKIVSRIGASEIPTDPMPIEMGDLIILLKDKKEWTSADSYDELADKMSAALSEVPGLSAGFQFPVQMRFNELISGARQDVVCKIFGEDLDSLAMYAAKIGAIAERVEGASDMYIEAVTGLPQIVVTYNRDAMALYGVNVDEVNQIIRTAFAGESAGLVYEKEKRFDLVMRLENNSRQDVSNVQQLLVPTAQGTQIPMHMVANIAINEGPNQIQRENASRRIIVAFNVRNRDVESVVHELQEKVGKQVSLPAGYYLHFGGAFENLNAAKNRLMIAVPASLAMIFLLLFFAFNSFKHSLLIFTAIPLSAIGGVFALWLRDMPFSISAGVGFIALFGVAVLNGIVLITEFNRLKKEGRMTLQELIVAGTHTRLRPVLMTAAVASLGFLPMALSNSAGAEVQRPLASVVIGGLITATFLTLIVLPVLYQWVETNPRMNRKKNKPTSAIMLLMLLGAGITAQAQQKITLEQAFELLPKQNITLKAGQLQQQYLQALQSTAGEMPRTRIVTELGQTNSVNFDTRFMLSQTFLPFGSVAAQKQLFQSAVFVFEKEMQLRVAELRLMVRQHFANYGYQQERKWHLQMMDSLYDKQVQLATQRLQAGETNKLELAGYRQQQQLVRQAIQTTDIAMQREVLQLQVLLQTTAPLQPVVNNFKSAALLPGMDSTAIAQHPAIQIVAAQAKAAAAETQYLKALRKPELELGYNNQSLIGFQTSRNGTDKFYEAGTRFSAAQVGVSFPLFGKASKAKVKASALREQTLLQQQQMQQQQLSGNYQLKWKETQLLWQQVQSIEKELLPGKQDILQTAQQQLKAGELNYMNWMLIVEPALQVQLQYLDSWFAYRTAVAELQYLQEKN</sequence>
<feature type="transmembrane region" description="Helical" evidence="8">
    <location>
        <begin position="975"/>
        <end position="996"/>
    </location>
</feature>
<evidence type="ECO:0000313" key="10">
    <source>
        <dbReference type="Proteomes" id="UP000426027"/>
    </source>
</evidence>
<keyword evidence="6 8" id="KW-1133">Transmembrane helix</keyword>
<name>A0A6I6GIE7_9BACT</name>
<feature type="transmembrane region" description="Helical" evidence="8">
    <location>
        <begin position="1008"/>
        <end position="1034"/>
    </location>
</feature>
<dbReference type="InterPro" id="IPR001036">
    <property type="entry name" value="Acrflvin-R"/>
</dbReference>
<keyword evidence="5 8" id="KW-0812">Transmembrane</keyword>
<dbReference type="Pfam" id="PF00873">
    <property type="entry name" value="ACR_tran"/>
    <property type="match status" value="1"/>
</dbReference>
<dbReference type="SUPFAM" id="SSF56954">
    <property type="entry name" value="Outer membrane efflux proteins (OEP)"/>
    <property type="match status" value="1"/>
</dbReference>
<dbReference type="InterPro" id="IPR004763">
    <property type="entry name" value="CusA-like"/>
</dbReference>
<dbReference type="Gene3D" id="3.30.2090.10">
    <property type="entry name" value="Multidrug efflux transporter AcrB TolC docking domain, DN and DC subdomains"/>
    <property type="match status" value="2"/>
</dbReference>
<dbReference type="Gene3D" id="3.30.70.1440">
    <property type="entry name" value="Multidrug efflux transporter AcrB pore domain"/>
    <property type="match status" value="1"/>
</dbReference>
<dbReference type="EMBL" id="CP046566">
    <property type="protein sequence ID" value="QGW28185.1"/>
    <property type="molecule type" value="Genomic_DNA"/>
</dbReference>
<feature type="transmembrane region" description="Helical" evidence="8">
    <location>
        <begin position="929"/>
        <end position="954"/>
    </location>
</feature>
<reference evidence="9 10" key="1">
    <citation type="submission" date="2019-11" db="EMBL/GenBank/DDBJ databases">
        <authorList>
            <person name="Im W.T."/>
        </authorList>
    </citation>
    <scope>NUCLEOTIDE SEQUENCE [LARGE SCALE GENOMIC DNA]</scope>
    <source>
        <strain evidence="9 10">SB-02</strain>
    </source>
</reference>
<dbReference type="Gene3D" id="1.20.1640.10">
    <property type="entry name" value="Multidrug efflux transporter AcrB transmembrane domain"/>
    <property type="match status" value="2"/>
</dbReference>
<dbReference type="GO" id="GO:0005886">
    <property type="term" value="C:plasma membrane"/>
    <property type="evidence" value="ECO:0007669"/>
    <property type="project" value="UniProtKB-SubCell"/>
</dbReference>
<feature type="transmembrane region" description="Helical" evidence="8">
    <location>
        <begin position="543"/>
        <end position="561"/>
    </location>
</feature>
<comment type="subcellular location">
    <subcellularLocation>
        <location evidence="1">Cell membrane</location>
        <topology evidence="1">Multi-pass membrane protein</topology>
    </subcellularLocation>
</comment>
<dbReference type="GO" id="GO:0015562">
    <property type="term" value="F:efflux transmembrane transporter activity"/>
    <property type="evidence" value="ECO:0007669"/>
    <property type="project" value="InterPro"/>
</dbReference>
<dbReference type="GO" id="GO:0008324">
    <property type="term" value="F:monoatomic cation transmembrane transporter activity"/>
    <property type="evidence" value="ECO:0007669"/>
    <property type="project" value="InterPro"/>
</dbReference>
<dbReference type="SUPFAM" id="SSF82714">
    <property type="entry name" value="Multidrug efflux transporter AcrB TolC docking domain, DN and DC subdomains"/>
    <property type="match status" value="2"/>
</dbReference>
<feature type="transmembrane region" description="Helical" evidence="8">
    <location>
        <begin position="904"/>
        <end position="923"/>
    </location>
</feature>
<feature type="transmembrane region" description="Helical" evidence="8">
    <location>
        <begin position="342"/>
        <end position="361"/>
    </location>
</feature>
<dbReference type="PRINTS" id="PR00702">
    <property type="entry name" value="ACRIFLAVINRP"/>
</dbReference>
<feature type="transmembrane region" description="Helical" evidence="8">
    <location>
        <begin position="12"/>
        <end position="31"/>
    </location>
</feature>
<dbReference type="PANTHER" id="PTHR32063:SF24">
    <property type="entry name" value="CATION EFFLUX SYSTEM (ACRB_ACRD_ACRF FAMILY)"/>
    <property type="match status" value="1"/>
</dbReference>
<evidence type="ECO:0000256" key="3">
    <source>
        <dbReference type="ARBA" id="ARBA00022448"/>
    </source>
</evidence>
<evidence type="ECO:0000256" key="8">
    <source>
        <dbReference type="SAM" id="Phobius"/>
    </source>
</evidence>
<evidence type="ECO:0000256" key="4">
    <source>
        <dbReference type="ARBA" id="ARBA00022475"/>
    </source>
</evidence>
<feature type="transmembrane region" description="Helical" evidence="8">
    <location>
        <begin position="878"/>
        <end position="897"/>
    </location>
</feature>
<dbReference type="PANTHER" id="PTHR32063">
    <property type="match status" value="1"/>
</dbReference>
<feature type="transmembrane region" description="Helical" evidence="8">
    <location>
        <begin position="484"/>
        <end position="507"/>
    </location>
</feature>
<evidence type="ECO:0000256" key="1">
    <source>
        <dbReference type="ARBA" id="ARBA00004651"/>
    </source>
</evidence>
<dbReference type="SUPFAM" id="SSF82693">
    <property type="entry name" value="Multidrug efflux transporter AcrB pore domain, PN1, PN2, PC1 and PC2 subdomains"/>
    <property type="match status" value="2"/>
</dbReference>
<keyword evidence="7 8" id="KW-0472">Membrane</keyword>
<evidence type="ECO:0000256" key="7">
    <source>
        <dbReference type="ARBA" id="ARBA00023136"/>
    </source>
</evidence>
<feature type="transmembrane region" description="Helical" evidence="8">
    <location>
        <begin position="1046"/>
        <end position="1065"/>
    </location>
</feature>
<protein>
    <submittedName>
        <fullName evidence="9">CusA/CzcA family heavy metal efflux RND transporter</fullName>
    </submittedName>
</protein>
<keyword evidence="3" id="KW-0813">Transport</keyword>
<feature type="transmembrane region" description="Helical" evidence="8">
    <location>
        <begin position="368"/>
        <end position="388"/>
    </location>
</feature>
<dbReference type="SUPFAM" id="SSF82866">
    <property type="entry name" value="Multidrug efflux transporter AcrB transmembrane domain"/>
    <property type="match status" value="2"/>
</dbReference>
<dbReference type="KEGG" id="fls:GLV81_08835"/>
<dbReference type="RefSeq" id="WP_157478544.1">
    <property type="nucleotide sequence ID" value="NZ_CP046566.1"/>
</dbReference>
<gene>
    <name evidence="9" type="ORF">GLV81_08835</name>
</gene>
<evidence type="ECO:0000313" key="9">
    <source>
        <dbReference type="EMBL" id="QGW28185.1"/>
    </source>
</evidence>
<dbReference type="NCBIfam" id="TIGR00914">
    <property type="entry name" value="2A0601"/>
    <property type="match status" value="1"/>
</dbReference>
<dbReference type="Proteomes" id="UP000426027">
    <property type="component" value="Chromosome"/>
</dbReference>
<keyword evidence="10" id="KW-1185">Reference proteome</keyword>
<evidence type="ECO:0000256" key="2">
    <source>
        <dbReference type="ARBA" id="ARBA00010942"/>
    </source>
</evidence>
<dbReference type="Gene3D" id="1.20.1600.10">
    <property type="entry name" value="Outer membrane efflux proteins (OEP)"/>
    <property type="match status" value="1"/>
</dbReference>
<dbReference type="InterPro" id="IPR027463">
    <property type="entry name" value="AcrB_DN_DC_subdom"/>
</dbReference>
<accession>A0A6I6GIE7</accession>